<dbReference type="InterPro" id="IPR012678">
    <property type="entry name" value="Ribosomal_uL23/eL15/eS24_sf"/>
</dbReference>
<reference evidence="6" key="1">
    <citation type="submission" date="2025-08" db="UniProtKB">
        <authorList>
            <consortium name="RefSeq"/>
        </authorList>
    </citation>
    <scope>IDENTIFICATION</scope>
</reference>
<dbReference type="STRING" id="121845.A0A3Q0JGD6"/>
<evidence type="ECO:0000256" key="1">
    <source>
        <dbReference type="ARBA" id="ARBA00006857"/>
    </source>
</evidence>
<accession>A0A3Q0JGD6</accession>
<dbReference type="PANTHER" id="PTHR11847:SF4">
    <property type="entry name" value="LARGE RIBOSOMAL SUBUNIT PROTEIN EL15"/>
    <property type="match status" value="1"/>
</dbReference>
<dbReference type="PANTHER" id="PTHR11847">
    <property type="entry name" value="RIBOSOMAL PROTEIN L15"/>
    <property type="match status" value="1"/>
</dbReference>
<evidence type="ECO:0000256" key="4">
    <source>
        <dbReference type="RuleBase" id="RU000663"/>
    </source>
</evidence>
<dbReference type="InterPro" id="IPR024794">
    <property type="entry name" value="Rbsml_eL15_core_dom_sf"/>
</dbReference>
<dbReference type="RefSeq" id="XP_026686128.1">
    <property type="nucleotide sequence ID" value="XM_026830327.1"/>
</dbReference>
<evidence type="ECO:0000313" key="6">
    <source>
        <dbReference type="RefSeq" id="XP_026686128.1"/>
    </source>
</evidence>
<feature type="non-terminal residue" evidence="6">
    <location>
        <position position="1"/>
    </location>
</feature>
<dbReference type="AlphaFoldDB" id="A0A3Q0JGD6"/>
<organism evidence="5 6">
    <name type="scientific">Diaphorina citri</name>
    <name type="common">Asian citrus psyllid</name>
    <dbReference type="NCBI Taxonomy" id="121845"/>
    <lineage>
        <taxon>Eukaryota</taxon>
        <taxon>Metazoa</taxon>
        <taxon>Ecdysozoa</taxon>
        <taxon>Arthropoda</taxon>
        <taxon>Hexapoda</taxon>
        <taxon>Insecta</taxon>
        <taxon>Pterygota</taxon>
        <taxon>Neoptera</taxon>
        <taxon>Paraneoptera</taxon>
        <taxon>Hemiptera</taxon>
        <taxon>Sternorrhyncha</taxon>
        <taxon>Psylloidea</taxon>
        <taxon>Psyllidae</taxon>
        <taxon>Diaphorininae</taxon>
        <taxon>Diaphorina</taxon>
    </lineage>
</organism>
<dbReference type="KEGG" id="dci:113471288"/>
<dbReference type="GO" id="GO:0003735">
    <property type="term" value="F:structural constituent of ribosome"/>
    <property type="evidence" value="ECO:0007669"/>
    <property type="project" value="InterPro"/>
</dbReference>
<gene>
    <name evidence="6" type="primary">LOC113471288</name>
</gene>
<comment type="similarity">
    <text evidence="1 4">Belongs to the eukaryotic ribosomal protein eL15 family.</text>
</comment>
<sequence>NQQSFSVPQAIRRDPKVNWICKPVHKHREMRGLTSISKKSRGLGKGHGFAQTIGGSRHAAWVRRNTLELRRKR</sequence>
<evidence type="ECO:0000313" key="5">
    <source>
        <dbReference type="Proteomes" id="UP000079169"/>
    </source>
</evidence>
<dbReference type="Gene3D" id="3.40.1120.10">
    <property type="entry name" value="Ribosomal protein l15e"/>
    <property type="match status" value="1"/>
</dbReference>
<dbReference type="Proteomes" id="UP000079169">
    <property type="component" value="Unplaced"/>
</dbReference>
<dbReference type="InterPro" id="IPR000439">
    <property type="entry name" value="Ribosomal_eL15"/>
</dbReference>
<proteinExistence type="inferred from homology"/>
<dbReference type="SUPFAM" id="SSF54189">
    <property type="entry name" value="Ribosomal proteins S24e, L23 and L15e"/>
    <property type="match status" value="1"/>
</dbReference>
<keyword evidence="5" id="KW-1185">Reference proteome</keyword>
<keyword evidence="3 4" id="KW-0687">Ribonucleoprotein</keyword>
<name>A0A3Q0JGD6_DIACI</name>
<dbReference type="PaxDb" id="121845-A0A3Q0JGD6"/>
<keyword evidence="2 4" id="KW-0689">Ribosomal protein</keyword>
<dbReference type="Pfam" id="PF00827">
    <property type="entry name" value="Ribosomal_L15e"/>
    <property type="match status" value="1"/>
</dbReference>
<dbReference type="GO" id="GO:0003723">
    <property type="term" value="F:RNA binding"/>
    <property type="evidence" value="ECO:0007669"/>
    <property type="project" value="TreeGrafter"/>
</dbReference>
<evidence type="ECO:0000256" key="3">
    <source>
        <dbReference type="ARBA" id="ARBA00023274"/>
    </source>
</evidence>
<protein>
    <recommendedName>
        <fullName evidence="4">Ribosomal protein L15</fullName>
    </recommendedName>
</protein>
<dbReference type="GO" id="GO:0022625">
    <property type="term" value="C:cytosolic large ribosomal subunit"/>
    <property type="evidence" value="ECO:0007669"/>
    <property type="project" value="TreeGrafter"/>
</dbReference>
<evidence type="ECO:0000256" key="2">
    <source>
        <dbReference type="ARBA" id="ARBA00022980"/>
    </source>
</evidence>
<dbReference type="GeneID" id="113471288"/>
<dbReference type="GO" id="GO:0002181">
    <property type="term" value="P:cytoplasmic translation"/>
    <property type="evidence" value="ECO:0007669"/>
    <property type="project" value="TreeGrafter"/>
</dbReference>